<reference evidence="2 3" key="1">
    <citation type="journal article" date="2009" name="J. Bacteriol.">
        <title>Complete genome sequence of Macrococcus caseolyticus strain JCSCS5402, reflecting the ancestral genome of the human-pathogenic staphylococci.</title>
        <authorList>
            <person name="Baba T."/>
            <person name="Kuwahara-Arai K."/>
            <person name="Uchiyama I."/>
            <person name="Takeuchi F."/>
            <person name="Ito T."/>
            <person name="Hiramatsu K."/>
        </authorList>
    </citation>
    <scope>NUCLEOTIDE SEQUENCE [LARGE SCALE GENOMIC DNA]</scope>
    <source>
        <strain evidence="2 3">JCSC5402</strain>
    </source>
</reference>
<dbReference type="eggNOG" id="ENOG5033I6C">
    <property type="taxonomic scope" value="Bacteria"/>
</dbReference>
<dbReference type="AlphaFoldDB" id="B9E7R0"/>
<feature type="coiled-coil region" evidence="1">
    <location>
        <begin position="1"/>
        <end position="35"/>
    </location>
</feature>
<dbReference type="STRING" id="458233.MCCL_1521"/>
<evidence type="ECO:0000256" key="1">
    <source>
        <dbReference type="SAM" id="Coils"/>
    </source>
</evidence>
<gene>
    <name evidence="2" type="ordered locus">MCCL_1521</name>
</gene>
<keyword evidence="1" id="KW-0175">Coiled coil</keyword>
<dbReference type="EMBL" id="AP009484">
    <property type="protein sequence ID" value="BAH18228.1"/>
    <property type="molecule type" value="Genomic_DNA"/>
</dbReference>
<name>B9E7R0_MACCJ</name>
<dbReference type="OrthoDB" id="2408963at2"/>
<dbReference type="HOGENOM" id="CLU_127674_3_1_9"/>
<dbReference type="Pfam" id="PF04883">
    <property type="entry name" value="HK97-gp10_like"/>
    <property type="match status" value="1"/>
</dbReference>
<dbReference type="Proteomes" id="UP000001383">
    <property type="component" value="Chromosome"/>
</dbReference>
<dbReference type="NCBIfam" id="TIGR01725">
    <property type="entry name" value="phge_HK97_gp10"/>
    <property type="match status" value="1"/>
</dbReference>
<sequence length="130" mass="14938">MSESKVEVSGIEEILDNLERLNVDVEKQSKKALLNASKIVEKELQRQSPYDYEGKIHMKDHVVSSRVKRNRETGDLYVSVGYPKGIKHRVHIVEFGTINQAPQHFMSDTIKNTEKETLNVIAKTLREALY</sequence>
<organism evidence="2 3">
    <name type="scientific">Macrococcus caseolyticus (strain JCSC5402)</name>
    <name type="common">Macrococcoides caseolyticum</name>
    <dbReference type="NCBI Taxonomy" id="458233"/>
    <lineage>
        <taxon>Bacteria</taxon>
        <taxon>Bacillati</taxon>
        <taxon>Bacillota</taxon>
        <taxon>Bacilli</taxon>
        <taxon>Bacillales</taxon>
        <taxon>Staphylococcaceae</taxon>
        <taxon>Macrococcoides</taxon>
    </lineage>
</organism>
<dbReference type="RefSeq" id="WP_012657426.1">
    <property type="nucleotide sequence ID" value="NC_011999.1"/>
</dbReference>
<evidence type="ECO:0000313" key="2">
    <source>
        <dbReference type="EMBL" id="BAH18228.1"/>
    </source>
</evidence>
<evidence type="ECO:0000313" key="3">
    <source>
        <dbReference type="Proteomes" id="UP000001383"/>
    </source>
</evidence>
<proteinExistence type="predicted"/>
<dbReference type="KEGG" id="mcl:MCCL_1521"/>
<accession>B9E7R0</accession>
<protein>
    <recommendedName>
        <fullName evidence="4">HK97 gp10 family phage protein</fullName>
    </recommendedName>
</protein>
<evidence type="ECO:0008006" key="4">
    <source>
        <dbReference type="Google" id="ProtNLM"/>
    </source>
</evidence>
<dbReference type="InterPro" id="IPR010064">
    <property type="entry name" value="HK97-gp10_tail"/>
</dbReference>